<feature type="binding site" evidence="12">
    <location>
        <position position="222"/>
    </location>
    <ligand>
        <name>Mg(2+)</name>
        <dbReference type="ChEBI" id="CHEBI:18420"/>
        <label>1</label>
    </ligand>
</feature>
<feature type="binding site" evidence="11">
    <location>
        <position position="184"/>
    </location>
    <ligand>
        <name>alpha-D-mannose 1-phosphate</name>
        <dbReference type="ChEBI" id="CHEBI:58409"/>
    </ligand>
</feature>
<evidence type="ECO:0000256" key="3">
    <source>
        <dbReference type="ARBA" id="ARBA00009736"/>
    </source>
</evidence>
<dbReference type="SUPFAM" id="SSF56784">
    <property type="entry name" value="HAD-like"/>
    <property type="match status" value="1"/>
</dbReference>
<dbReference type="GO" id="GO:0006013">
    <property type="term" value="P:mannose metabolic process"/>
    <property type="evidence" value="ECO:0007669"/>
    <property type="project" value="TreeGrafter"/>
</dbReference>
<comment type="subunit">
    <text evidence="4 13">Homodimer.</text>
</comment>
<evidence type="ECO:0000256" key="1">
    <source>
        <dbReference type="ARBA" id="ARBA00004496"/>
    </source>
</evidence>
<dbReference type="GO" id="GO:0004615">
    <property type="term" value="F:phosphomannomutase activity"/>
    <property type="evidence" value="ECO:0007669"/>
    <property type="project" value="UniProtKB-EC"/>
</dbReference>
<dbReference type="InterPro" id="IPR043169">
    <property type="entry name" value="PMM_cap"/>
</dbReference>
<feature type="binding site" evidence="12">
    <location>
        <position position="210"/>
    </location>
    <ligand>
        <name>Mg(2+)</name>
        <dbReference type="ChEBI" id="CHEBI:18420"/>
        <label>1</label>
    </ligand>
</feature>
<organism evidence="14 15">
    <name type="scientific">Plectus sambesii</name>
    <dbReference type="NCBI Taxonomy" id="2011161"/>
    <lineage>
        <taxon>Eukaryota</taxon>
        <taxon>Metazoa</taxon>
        <taxon>Ecdysozoa</taxon>
        <taxon>Nematoda</taxon>
        <taxon>Chromadorea</taxon>
        <taxon>Plectida</taxon>
        <taxon>Plectina</taxon>
        <taxon>Plectoidea</taxon>
        <taxon>Plectidae</taxon>
        <taxon>Plectus</taxon>
    </lineage>
</organism>
<dbReference type="GO" id="GO:0009298">
    <property type="term" value="P:GDP-mannose biosynthetic process"/>
    <property type="evidence" value="ECO:0007669"/>
    <property type="project" value="InterPro"/>
</dbReference>
<evidence type="ECO:0000256" key="7">
    <source>
        <dbReference type="ARBA" id="ARBA00022723"/>
    </source>
</evidence>
<feature type="binding site" evidence="11">
    <location>
        <position position="124"/>
    </location>
    <ligand>
        <name>alpha-D-mannose 1-phosphate</name>
        <dbReference type="ChEBI" id="CHEBI:58409"/>
    </ligand>
</feature>
<evidence type="ECO:0000256" key="4">
    <source>
        <dbReference type="ARBA" id="ARBA00011738"/>
    </source>
</evidence>
<comment type="catalytic activity">
    <reaction evidence="13">
        <text>alpha-D-mannose 1-phosphate = D-mannose 6-phosphate</text>
        <dbReference type="Rhea" id="RHEA:11140"/>
        <dbReference type="ChEBI" id="CHEBI:58409"/>
        <dbReference type="ChEBI" id="CHEBI:58735"/>
        <dbReference type="EC" id="5.4.2.8"/>
    </reaction>
</comment>
<proteinExistence type="inferred from homology"/>
<reference evidence="15" key="1">
    <citation type="submission" date="2022-11" db="UniProtKB">
        <authorList>
            <consortium name="WormBaseParasite"/>
        </authorList>
    </citation>
    <scope>IDENTIFICATION</scope>
</reference>
<evidence type="ECO:0000256" key="5">
    <source>
        <dbReference type="ARBA" id="ARBA00012730"/>
    </source>
</evidence>
<dbReference type="SFLD" id="SFLDS00003">
    <property type="entry name" value="Haloacid_Dehalogenase"/>
    <property type="match status" value="1"/>
</dbReference>
<feature type="active site" description="Nucleophile" evidence="10">
    <location>
        <position position="10"/>
    </location>
</feature>
<dbReference type="EC" id="5.4.2.8" evidence="5 13"/>
<dbReference type="GO" id="GO:0046872">
    <property type="term" value="F:metal ion binding"/>
    <property type="evidence" value="ECO:0007669"/>
    <property type="project" value="UniProtKB-KW"/>
</dbReference>
<keyword evidence="8 12" id="KW-0460">Magnesium</keyword>
<evidence type="ECO:0000256" key="12">
    <source>
        <dbReference type="PIRSR" id="PIRSR605002-3"/>
    </source>
</evidence>
<dbReference type="SFLD" id="SFLDF00445">
    <property type="entry name" value="alpha-phosphomannomutase"/>
    <property type="match status" value="1"/>
</dbReference>
<dbReference type="InterPro" id="IPR005002">
    <property type="entry name" value="PMM"/>
</dbReference>
<dbReference type="InterPro" id="IPR023214">
    <property type="entry name" value="HAD_sf"/>
</dbReference>
<sequence length="247" mass="28298">MTDKTLLLFDVDGTLTMPRQGMEPNMRQALIEARKKVKLAVVGGSDLVKIVEQLGTSLEDVLSRFDYVFSENGLVGFKEHEPYPIKTIQDHIGEKKLQQLINFCLGYMSKIELPVKRGTFVEFRKGMLNISPIGRSCSQSERLQFVEYDTEHKIREHFVEELRKNFPIDQYGLQFSIGGQISVDVFPVGWDKTFCLEKLSEFDTIHFFGDKTMPGGNDYEIYEHPRTIGHFVNGPDDTIAQIQKLLL</sequence>
<evidence type="ECO:0000256" key="8">
    <source>
        <dbReference type="ARBA" id="ARBA00022842"/>
    </source>
</evidence>
<feature type="binding site" evidence="12">
    <location>
        <position position="227"/>
    </location>
    <ligand>
        <name>Mg(2+)</name>
        <dbReference type="ChEBI" id="CHEBI:18420"/>
        <label>1</label>
    </ligand>
</feature>
<comment type="subcellular location">
    <subcellularLocation>
        <location evidence="1 13">Cytoplasm</location>
    </subcellularLocation>
</comment>
<dbReference type="AlphaFoldDB" id="A0A914W6I1"/>
<dbReference type="SFLD" id="SFLDG01140">
    <property type="entry name" value="C2.B:_Phosphomannomutase_and_P"/>
    <property type="match status" value="1"/>
</dbReference>
<dbReference type="Proteomes" id="UP000887566">
    <property type="component" value="Unplaced"/>
</dbReference>
<evidence type="ECO:0000256" key="13">
    <source>
        <dbReference type="RuleBase" id="RU361118"/>
    </source>
</evidence>
<feature type="binding site" evidence="12">
    <location>
        <position position="10"/>
    </location>
    <ligand>
        <name>Mg(2+)</name>
        <dbReference type="ChEBI" id="CHEBI:18420"/>
        <label>1</label>
    </ligand>
</feature>
<feature type="binding site" evidence="12">
    <location>
        <position position="12"/>
    </location>
    <ligand>
        <name>Mg(2+)</name>
        <dbReference type="ChEBI" id="CHEBI:18420"/>
        <label>1</label>
    </ligand>
</feature>
<comment type="function">
    <text evidence="13">Involved in the synthesis of the GDP-mannose and dolichol-phosphate-mannose required for a number of critical mannosyl transfer reactions.</text>
</comment>
<dbReference type="CDD" id="cd02585">
    <property type="entry name" value="HAD_PMM"/>
    <property type="match status" value="1"/>
</dbReference>
<dbReference type="Pfam" id="PF03332">
    <property type="entry name" value="PMM"/>
    <property type="match status" value="1"/>
</dbReference>
<dbReference type="InterPro" id="IPR036412">
    <property type="entry name" value="HAD-like_sf"/>
</dbReference>
<name>A0A914W6I1_9BILA</name>
<dbReference type="PANTHER" id="PTHR10466:SF0">
    <property type="entry name" value="PHOSPHOMANNOMUTASE"/>
    <property type="match status" value="1"/>
</dbReference>
<evidence type="ECO:0000256" key="6">
    <source>
        <dbReference type="ARBA" id="ARBA00022490"/>
    </source>
</evidence>
<feature type="binding site" evidence="11">
    <location>
        <position position="19"/>
    </location>
    <ligand>
        <name>alpha-D-mannose 1-phosphate</name>
        <dbReference type="ChEBI" id="CHEBI:58409"/>
    </ligand>
</feature>
<keyword evidence="9 13" id="KW-0413">Isomerase</keyword>
<comment type="pathway">
    <text evidence="2 13">Nucleotide-sugar biosynthesis; GDP-alpha-D-mannose biosynthesis; alpha-D-mannose 1-phosphate from D-fructose 6-phosphate: step 2/2.</text>
</comment>
<dbReference type="Gene3D" id="3.40.50.1000">
    <property type="entry name" value="HAD superfamily/HAD-like"/>
    <property type="match status" value="1"/>
</dbReference>
<dbReference type="InterPro" id="IPR006379">
    <property type="entry name" value="HAD-SF_hydro_IIB"/>
</dbReference>
<feature type="binding site" evidence="11">
    <location>
        <position position="182"/>
    </location>
    <ligand>
        <name>alpha-D-mannose 1-phosphate</name>
        <dbReference type="ChEBI" id="CHEBI:58409"/>
    </ligand>
</feature>
<comment type="similarity">
    <text evidence="3 13">Belongs to the eukaryotic PMM family.</text>
</comment>
<dbReference type="SFLD" id="SFLDG01143">
    <property type="entry name" value="C2.B.3:_Phosphomannomutase_Lik"/>
    <property type="match status" value="1"/>
</dbReference>
<keyword evidence="14" id="KW-1185">Reference proteome</keyword>
<keyword evidence="7 12" id="KW-0479">Metal-binding</keyword>
<evidence type="ECO:0000313" key="15">
    <source>
        <dbReference type="WBParaSite" id="PSAMB.scaffold3309size18817.g21244.t1"/>
    </source>
</evidence>
<evidence type="ECO:0000256" key="10">
    <source>
        <dbReference type="PIRSR" id="PIRSR605002-1"/>
    </source>
</evidence>
<feature type="binding site" evidence="11">
    <location>
        <position position="142"/>
    </location>
    <ligand>
        <name>alpha-D-mannose 1-phosphate</name>
        <dbReference type="ChEBI" id="CHEBI:58409"/>
    </ligand>
</feature>
<comment type="cofactor">
    <cofactor evidence="12">
        <name>Mg(2+)</name>
        <dbReference type="ChEBI" id="CHEBI:18420"/>
    </cofactor>
</comment>
<dbReference type="NCBIfam" id="TIGR01484">
    <property type="entry name" value="HAD-SF-IIB"/>
    <property type="match status" value="1"/>
</dbReference>
<dbReference type="GO" id="GO:0005829">
    <property type="term" value="C:cytosol"/>
    <property type="evidence" value="ECO:0007669"/>
    <property type="project" value="TreeGrafter"/>
</dbReference>
<protein>
    <recommendedName>
        <fullName evidence="5 13">Phosphomannomutase</fullName>
        <ecNumber evidence="5 13">5.4.2.8</ecNumber>
    </recommendedName>
</protein>
<dbReference type="FunFam" id="3.30.1240.20:FF:000001">
    <property type="entry name" value="Phosphomannomutase"/>
    <property type="match status" value="1"/>
</dbReference>
<evidence type="ECO:0000256" key="11">
    <source>
        <dbReference type="PIRSR" id="PIRSR605002-2"/>
    </source>
</evidence>
<dbReference type="PANTHER" id="PTHR10466">
    <property type="entry name" value="PHOSPHOMANNOMUTASE"/>
    <property type="match status" value="1"/>
</dbReference>
<accession>A0A914W6I1</accession>
<evidence type="ECO:0000256" key="9">
    <source>
        <dbReference type="ARBA" id="ARBA00023235"/>
    </source>
</evidence>
<feature type="active site" description="Proton donor/acceptor" evidence="10">
    <location>
        <position position="12"/>
    </location>
</feature>
<evidence type="ECO:0000256" key="2">
    <source>
        <dbReference type="ARBA" id="ARBA00004699"/>
    </source>
</evidence>
<evidence type="ECO:0000313" key="14">
    <source>
        <dbReference type="Proteomes" id="UP000887566"/>
    </source>
</evidence>
<dbReference type="Gene3D" id="3.30.1240.20">
    <property type="match status" value="1"/>
</dbReference>
<keyword evidence="6 13" id="KW-0963">Cytoplasm</keyword>
<dbReference type="GO" id="GO:0006487">
    <property type="term" value="P:protein N-linked glycosylation"/>
    <property type="evidence" value="ECO:0007669"/>
    <property type="project" value="TreeGrafter"/>
</dbReference>
<dbReference type="WBParaSite" id="PSAMB.scaffold3309size18817.g21244.t1">
    <property type="protein sequence ID" value="PSAMB.scaffold3309size18817.g21244.t1"/>
    <property type="gene ID" value="PSAMB.scaffold3309size18817.g21244"/>
</dbReference>
<feature type="binding site" evidence="11">
    <location>
        <position position="135"/>
    </location>
    <ligand>
        <name>alpha-D-mannose 1-phosphate</name>
        <dbReference type="ChEBI" id="CHEBI:58409"/>
    </ligand>
</feature>